<evidence type="ECO:0000313" key="1">
    <source>
        <dbReference type="EMBL" id="UTJ07882.1"/>
    </source>
</evidence>
<dbReference type="EMBL" id="CP100595">
    <property type="protein sequence ID" value="UTJ07882.1"/>
    <property type="molecule type" value="Genomic_DNA"/>
</dbReference>
<evidence type="ECO:0000313" key="2">
    <source>
        <dbReference type="Proteomes" id="UP001060012"/>
    </source>
</evidence>
<organism evidence="1 2">
    <name type="scientific">Arcobacter roscoffensis</name>
    <dbReference type="NCBI Taxonomy" id="2961520"/>
    <lineage>
        <taxon>Bacteria</taxon>
        <taxon>Pseudomonadati</taxon>
        <taxon>Campylobacterota</taxon>
        <taxon>Epsilonproteobacteria</taxon>
        <taxon>Campylobacterales</taxon>
        <taxon>Arcobacteraceae</taxon>
        <taxon>Arcobacter</taxon>
    </lineage>
</organism>
<dbReference type="Proteomes" id="UP001060012">
    <property type="component" value="Chromosome"/>
</dbReference>
<reference evidence="1" key="1">
    <citation type="submission" date="2022-07" db="EMBL/GenBank/DDBJ databases">
        <title>Arcobacter roscoffensis sp. nov., a marine bacterium isolated from coastal seawater collected from Roscoff, France.</title>
        <authorList>
            <person name="Pascual J."/>
            <person name="Lepeaux C."/>
            <person name="Methner A."/>
            <person name="Overmann J."/>
        </authorList>
    </citation>
    <scope>NUCLEOTIDE SEQUENCE</scope>
    <source>
        <strain evidence="1">ARW1-2F2</strain>
    </source>
</reference>
<sequence>MSRQVKIKVSFTVKNKVKVQTKEIEVPVDAIKKKDDCKKYLTIHEYDVDEVMSYQEIK</sequence>
<proteinExistence type="predicted"/>
<name>A0ABY5E7M9_9BACT</name>
<gene>
    <name evidence="1" type="ORF">NJU99_07230</name>
</gene>
<keyword evidence="2" id="KW-1185">Reference proteome</keyword>
<protein>
    <submittedName>
        <fullName evidence="1">Uncharacterized protein</fullName>
    </submittedName>
</protein>
<dbReference type="RefSeq" id="WP_254578056.1">
    <property type="nucleotide sequence ID" value="NZ_CP100595.1"/>
</dbReference>
<accession>A0ABY5E7M9</accession>